<feature type="coiled-coil region" evidence="2">
    <location>
        <begin position="95"/>
        <end position="367"/>
    </location>
</feature>
<dbReference type="AlphaFoldDB" id="A0AAU9V3F3"/>
<protein>
    <recommendedName>
        <fullName evidence="4">Golgin subfamily A conserved domain-containing protein</fullName>
    </recommendedName>
</protein>
<evidence type="ECO:0000256" key="3">
    <source>
        <dbReference type="SAM" id="MobiDB-lite"/>
    </source>
</evidence>
<proteinExistence type="predicted"/>
<gene>
    <name evidence="5" type="ORF">EEDITHA_LOCUS19058</name>
</gene>
<dbReference type="GO" id="GO:0005801">
    <property type="term" value="C:cis-Golgi network"/>
    <property type="evidence" value="ECO:0007669"/>
    <property type="project" value="TreeGrafter"/>
</dbReference>
<feature type="region of interest" description="Disordered" evidence="3">
    <location>
        <begin position="1"/>
        <end position="31"/>
    </location>
</feature>
<dbReference type="Proteomes" id="UP001153954">
    <property type="component" value="Unassembled WGS sequence"/>
</dbReference>
<dbReference type="EMBL" id="CAKOGL010000027">
    <property type="protein sequence ID" value="CAH2104718.1"/>
    <property type="molecule type" value="Genomic_DNA"/>
</dbReference>
<dbReference type="GO" id="GO:0007030">
    <property type="term" value="P:Golgi organization"/>
    <property type="evidence" value="ECO:0007669"/>
    <property type="project" value="TreeGrafter"/>
</dbReference>
<keyword evidence="1 2" id="KW-0175">Coiled coil</keyword>
<evidence type="ECO:0000256" key="2">
    <source>
        <dbReference type="SAM" id="Coils"/>
    </source>
</evidence>
<feature type="compositionally biased region" description="Basic and acidic residues" evidence="3">
    <location>
        <begin position="17"/>
        <end position="31"/>
    </location>
</feature>
<dbReference type="PANTHER" id="PTHR10881">
    <property type="entry name" value="GOLGIN SUBFAMILY A MEMBER-RELATED"/>
    <property type="match status" value="1"/>
</dbReference>
<dbReference type="PANTHER" id="PTHR10881:SF46">
    <property type="entry name" value="GOLGIN SUBFAMILY A MEMBER 2"/>
    <property type="match status" value="1"/>
</dbReference>
<keyword evidence="6" id="KW-1185">Reference proteome</keyword>
<evidence type="ECO:0000259" key="4">
    <source>
        <dbReference type="Pfam" id="PF15070"/>
    </source>
</evidence>
<comment type="caution">
    <text evidence="5">The sequence shown here is derived from an EMBL/GenBank/DDBJ whole genome shotgun (WGS) entry which is preliminary data.</text>
</comment>
<feature type="coiled-coil region" evidence="2">
    <location>
        <begin position="398"/>
        <end position="495"/>
    </location>
</feature>
<organism evidence="5 6">
    <name type="scientific">Euphydryas editha</name>
    <name type="common">Edith's checkerspot</name>
    <dbReference type="NCBI Taxonomy" id="104508"/>
    <lineage>
        <taxon>Eukaryota</taxon>
        <taxon>Metazoa</taxon>
        <taxon>Ecdysozoa</taxon>
        <taxon>Arthropoda</taxon>
        <taxon>Hexapoda</taxon>
        <taxon>Insecta</taxon>
        <taxon>Pterygota</taxon>
        <taxon>Neoptera</taxon>
        <taxon>Endopterygota</taxon>
        <taxon>Lepidoptera</taxon>
        <taxon>Glossata</taxon>
        <taxon>Ditrysia</taxon>
        <taxon>Papilionoidea</taxon>
        <taxon>Nymphalidae</taxon>
        <taxon>Nymphalinae</taxon>
        <taxon>Euphydryas</taxon>
    </lineage>
</organism>
<evidence type="ECO:0000313" key="5">
    <source>
        <dbReference type="EMBL" id="CAH2104718.1"/>
    </source>
</evidence>
<accession>A0AAU9V3F3</accession>
<reference evidence="5" key="1">
    <citation type="submission" date="2022-03" db="EMBL/GenBank/DDBJ databases">
        <authorList>
            <person name="Tunstrom K."/>
        </authorList>
    </citation>
    <scope>NUCLEOTIDE SEQUENCE</scope>
</reference>
<evidence type="ECO:0000256" key="1">
    <source>
        <dbReference type="ARBA" id="ARBA00023054"/>
    </source>
</evidence>
<dbReference type="GO" id="GO:0032580">
    <property type="term" value="C:Golgi cisterna membrane"/>
    <property type="evidence" value="ECO:0007669"/>
    <property type="project" value="TreeGrafter"/>
</dbReference>
<feature type="domain" description="Golgin subfamily A conserved" evidence="4">
    <location>
        <begin position="503"/>
        <end position="643"/>
    </location>
</feature>
<sequence>MDVRAEKLAKARKKLRDHQEKKVTSSQKEEIEVQQPTETLYDNLSMITVNKMDQDQNNITNGSQANFLNNQDTAITIKNSEMKSDVITEMLISNKTNLESQINDLSAKLAHMESLYGQETNNHNNCKQQNIALQSEINNLMTKYSIIVQEASSKDKEMQQLKVTNQYLQDERNNLFEQVELTKSMLATKESENTKLLSQVSTYQNQIELLQLQIQQLTNDSTVKLDQNNKTPEETEALLHKISSLEQKIETLQKDKEQINSHYEHYVRDLNERLKSEINKNETLSKDLQNLYNRENSLIEQISEMEIRLQNYATKKSDLSKQEQIDTDLQNKYIATKNELEEINVKYNELQKQHMDCQKKISELTQASEIETQSNIYKHDNVDISKLNADIASDKLAAQRATEQNKKLKSDVEALEQVIVKMGKDKLELTEKWTHEKQLNKGLSLKLAELEECAKNMQNQLKAKDDEMIRLLNEYREMERKHDMIIKDVNDMKQNSDVDINQQESVNTEKSHSDDTAHEHTLLLRKNSQDVNTTVTDGKVKVDNICIKKEDAMVKLQERFLNIMDEVANLSDEKHRLEHIILQLQNETDTICEYVALYQQQRSLLKRREEERSKQLKIYQEECDKLKHHLEELRDLLLRFAADEELASFLKEESRYNDLTRVKELLEKLQNCSLITSKFNNLDLNIFYPCNCCSGQLIDI</sequence>
<evidence type="ECO:0000313" key="6">
    <source>
        <dbReference type="Proteomes" id="UP001153954"/>
    </source>
</evidence>
<dbReference type="Pfam" id="PF15070">
    <property type="entry name" value="GOLGA2L5"/>
    <property type="match status" value="1"/>
</dbReference>
<dbReference type="InterPro" id="IPR024858">
    <property type="entry name" value="GOLGA"/>
</dbReference>
<name>A0AAU9V3F3_EUPED</name>
<feature type="coiled-coil region" evidence="2">
    <location>
        <begin position="553"/>
        <end position="587"/>
    </location>
</feature>
<dbReference type="GO" id="GO:0000137">
    <property type="term" value="C:Golgi cis cisterna"/>
    <property type="evidence" value="ECO:0007669"/>
    <property type="project" value="TreeGrafter"/>
</dbReference>
<dbReference type="InterPro" id="IPR043976">
    <property type="entry name" value="GOLGA_cons_dom"/>
</dbReference>